<dbReference type="Gene3D" id="1.10.10.60">
    <property type="entry name" value="Homeodomain-like"/>
    <property type="match status" value="1"/>
</dbReference>
<dbReference type="InterPro" id="IPR018060">
    <property type="entry name" value="HTH_AraC"/>
</dbReference>
<keyword evidence="3" id="KW-0804">Transcription</keyword>
<keyword evidence="1" id="KW-0805">Transcription regulation</keyword>
<organism evidence="5 6">
    <name type="scientific">Inquilinus ginsengisoli</name>
    <dbReference type="NCBI Taxonomy" id="363840"/>
    <lineage>
        <taxon>Bacteria</taxon>
        <taxon>Pseudomonadati</taxon>
        <taxon>Pseudomonadota</taxon>
        <taxon>Alphaproteobacteria</taxon>
        <taxon>Rhodospirillales</taxon>
        <taxon>Rhodospirillaceae</taxon>
        <taxon>Inquilinus</taxon>
    </lineage>
</organism>
<dbReference type="RefSeq" id="WP_309794830.1">
    <property type="nucleotide sequence ID" value="NZ_JAVDPW010000004.1"/>
</dbReference>
<dbReference type="InterPro" id="IPR053142">
    <property type="entry name" value="PchR_regulatory_protein"/>
</dbReference>
<dbReference type="InterPro" id="IPR018062">
    <property type="entry name" value="HTH_AraC-typ_CS"/>
</dbReference>
<feature type="domain" description="HTH araC/xylS-type" evidence="4">
    <location>
        <begin position="206"/>
        <end position="301"/>
    </location>
</feature>
<comment type="caution">
    <text evidence="5">The sequence shown here is derived from an EMBL/GenBank/DDBJ whole genome shotgun (WGS) entry which is preliminary data.</text>
</comment>
<dbReference type="Pfam" id="PF12833">
    <property type="entry name" value="HTH_18"/>
    <property type="match status" value="1"/>
</dbReference>
<accession>A0ABU1JP15</accession>
<dbReference type="PROSITE" id="PS00041">
    <property type="entry name" value="HTH_ARAC_FAMILY_1"/>
    <property type="match status" value="1"/>
</dbReference>
<dbReference type="SUPFAM" id="SSF46689">
    <property type="entry name" value="Homeodomain-like"/>
    <property type="match status" value="1"/>
</dbReference>
<evidence type="ECO:0000256" key="1">
    <source>
        <dbReference type="ARBA" id="ARBA00023015"/>
    </source>
</evidence>
<keyword evidence="6" id="KW-1185">Reference proteome</keyword>
<evidence type="ECO:0000256" key="2">
    <source>
        <dbReference type="ARBA" id="ARBA00023125"/>
    </source>
</evidence>
<protein>
    <submittedName>
        <fullName evidence="5">AraC-like DNA-binding protein</fullName>
    </submittedName>
</protein>
<dbReference type="InterPro" id="IPR009057">
    <property type="entry name" value="Homeodomain-like_sf"/>
</dbReference>
<evidence type="ECO:0000313" key="6">
    <source>
        <dbReference type="Proteomes" id="UP001262410"/>
    </source>
</evidence>
<sequence length="301" mass="32846">MRDSSVRGSILCAGADEHYQRLCQPLLDSRLESLSGEFAPAILRFVFAGANRAIHIRSGPSAIRRPAGLCARYGDHYLVLVAWSAGLLVAGERQWALTAGTVVAIDGNLGFELLLGEATEERHVVDWLHIAAPGPSRLRGAAGCVVLGSSMLAQYVSNHARLAVKGLSPDDPLAERIPVFDYIGRALEDYIAREGLGGNDRLELFRRIRPFIADNVKHPSLGADLIARRFGISKRKLYSVISSNGASLHEMIMTERLEAAHRAIEAGGEKVTSVILDHGFSNASTFYRNYKRQFGRTPRSG</sequence>
<dbReference type="Proteomes" id="UP001262410">
    <property type="component" value="Unassembled WGS sequence"/>
</dbReference>
<dbReference type="PANTHER" id="PTHR47893">
    <property type="entry name" value="REGULATORY PROTEIN PCHR"/>
    <property type="match status" value="1"/>
</dbReference>
<reference evidence="5 6" key="1">
    <citation type="submission" date="2023-07" db="EMBL/GenBank/DDBJ databases">
        <title>Sorghum-associated microbial communities from plants grown in Nebraska, USA.</title>
        <authorList>
            <person name="Schachtman D."/>
        </authorList>
    </citation>
    <scope>NUCLEOTIDE SEQUENCE [LARGE SCALE GENOMIC DNA]</scope>
    <source>
        <strain evidence="5 6">584</strain>
    </source>
</reference>
<dbReference type="SMART" id="SM00342">
    <property type="entry name" value="HTH_ARAC"/>
    <property type="match status" value="1"/>
</dbReference>
<name>A0ABU1JP15_9PROT</name>
<evidence type="ECO:0000259" key="4">
    <source>
        <dbReference type="PROSITE" id="PS01124"/>
    </source>
</evidence>
<evidence type="ECO:0000256" key="3">
    <source>
        <dbReference type="ARBA" id="ARBA00023163"/>
    </source>
</evidence>
<dbReference type="PROSITE" id="PS01124">
    <property type="entry name" value="HTH_ARAC_FAMILY_2"/>
    <property type="match status" value="1"/>
</dbReference>
<evidence type="ECO:0000313" key="5">
    <source>
        <dbReference type="EMBL" id="MDR6290361.1"/>
    </source>
</evidence>
<keyword evidence="2" id="KW-0238">DNA-binding</keyword>
<proteinExistence type="predicted"/>
<dbReference type="PANTHER" id="PTHR47893:SF1">
    <property type="entry name" value="REGULATORY PROTEIN PCHR"/>
    <property type="match status" value="1"/>
</dbReference>
<gene>
    <name evidence="5" type="ORF">E9232_002882</name>
</gene>
<dbReference type="EMBL" id="JAVDPW010000004">
    <property type="protein sequence ID" value="MDR6290361.1"/>
    <property type="molecule type" value="Genomic_DNA"/>
</dbReference>